<keyword evidence="6 10" id="KW-1133">Transmembrane helix</keyword>
<reference evidence="13 14" key="1">
    <citation type="journal article" date="2022" name="Cell">
        <title>Repeat-based holocentromeres influence genome architecture and karyotype evolution.</title>
        <authorList>
            <person name="Hofstatter P.G."/>
            <person name="Thangavel G."/>
            <person name="Lux T."/>
            <person name="Neumann P."/>
            <person name="Vondrak T."/>
            <person name="Novak P."/>
            <person name="Zhang M."/>
            <person name="Costa L."/>
            <person name="Castellani M."/>
            <person name="Scott A."/>
            <person name="Toegelov H."/>
            <person name="Fuchs J."/>
            <person name="Mata-Sucre Y."/>
            <person name="Dias Y."/>
            <person name="Vanzela A.L.L."/>
            <person name="Huettel B."/>
            <person name="Almeida C.C.S."/>
            <person name="Simkova H."/>
            <person name="Souza G."/>
            <person name="Pedrosa-Harand A."/>
            <person name="Macas J."/>
            <person name="Mayer K.F.X."/>
            <person name="Houben A."/>
            <person name="Marques A."/>
        </authorList>
    </citation>
    <scope>NUCLEOTIDE SEQUENCE [LARGE SCALE GENOMIC DNA]</scope>
    <source>
        <strain evidence="13">RhyTen1mFocal</strain>
    </source>
</reference>
<evidence type="ECO:0000256" key="8">
    <source>
        <dbReference type="ARBA" id="ARBA00023170"/>
    </source>
</evidence>
<dbReference type="Pfam" id="PF08263">
    <property type="entry name" value="LRRNT_2"/>
    <property type="match status" value="1"/>
</dbReference>
<dbReference type="PRINTS" id="PR00019">
    <property type="entry name" value="LEURICHRPT"/>
</dbReference>
<dbReference type="Pfam" id="PF13855">
    <property type="entry name" value="LRR_8"/>
    <property type="match status" value="1"/>
</dbReference>
<keyword evidence="5" id="KW-0677">Repeat</keyword>
<dbReference type="Proteomes" id="UP001210211">
    <property type="component" value="Unassembled WGS sequence"/>
</dbReference>
<feature type="domain" description="Leucine-rich repeat-containing N-terminal plant-type" evidence="12">
    <location>
        <begin position="24"/>
        <end position="59"/>
    </location>
</feature>
<evidence type="ECO:0000256" key="10">
    <source>
        <dbReference type="SAM" id="Phobius"/>
    </source>
</evidence>
<evidence type="ECO:0000256" key="4">
    <source>
        <dbReference type="ARBA" id="ARBA00022729"/>
    </source>
</evidence>
<dbReference type="InterPro" id="IPR032675">
    <property type="entry name" value="LRR_dom_sf"/>
</dbReference>
<dbReference type="InterPro" id="IPR013210">
    <property type="entry name" value="LRR_N_plant-typ"/>
</dbReference>
<feature type="chain" id="PRO_5042174851" description="Leucine-rich repeat-containing N-terminal plant-type domain-containing protein" evidence="11">
    <location>
        <begin position="24"/>
        <end position="321"/>
    </location>
</feature>
<evidence type="ECO:0000256" key="1">
    <source>
        <dbReference type="ARBA" id="ARBA00004162"/>
    </source>
</evidence>
<evidence type="ECO:0000256" key="7">
    <source>
        <dbReference type="ARBA" id="ARBA00023136"/>
    </source>
</evidence>
<keyword evidence="8" id="KW-0675">Receptor</keyword>
<dbReference type="EMBL" id="JAMRDG010000002">
    <property type="protein sequence ID" value="KAJ3684876.1"/>
    <property type="molecule type" value="Genomic_DNA"/>
</dbReference>
<dbReference type="AlphaFoldDB" id="A0AAD5Z316"/>
<proteinExistence type="predicted"/>
<evidence type="ECO:0000256" key="2">
    <source>
        <dbReference type="ARBA" id="ARBA00022614"/>
    </source>
</evidence>
<evidence type="ECO:0000313" key="13">
    <source>
        <dbReference type="EMBL" id="KAJ3684876.1"/>
    </source>
</evidence>
<dbReference type="GO" id="GO:0005886">
    <property type="term" value="C:plasma membrane"/>
    <property type="evidence" value="ECO:0007669"/>
    <property type="project" value="UniProtKB-SubCell"/>
</dbReference>
<evidence type="ECO:0000256" key="9">
    <source>
        <dbReference type="ARBA" id="ARBA00023180"/>
    </source>
</evidence>
<dbReference type="PROSITE" id="PS51450">
    <property type="entry name" value="LRR"/>
    <property type="match status" value="3"/>
</dbReference>
<dbReference type="Gene3D" id="3.80.10.10">
    <property type="entry name" value="Ribonuclease Inhibitor"/>
    <property type="match status" value="2"/>
</dbReference>
<evidence type="ECO:0000256" key="3">
    <source>
        <dbReference type="ARBA" id="ARBA00022692"/>
    </source>
</evidence>
<evidence type="ECO:0000256" key="5">
    <source>
        <dbReference type="ARBA" id="ARBA00022737"/>
    </source>
</evidence>
<evidence type="ECO:0000259" key="12">
    <source>
        <dbReference type="Pfam" id="PF08263"/>
    </source>
</evidence>
<comment type="caution">
    <text evidence="13">The sequence shown here is derived from an EMBL/GenBank/DDBJ whole genome shotgun (WGS) entry which is preliminary data.</text>
</comment>
<name>A0AAD5Z316_9POAL</name>
<protein>
    <recommendedName>
        <fullName evidence="12">Leucine-rich repeat-containing N-terminal plant-type domain-containing protein</fullName>
    </recommendedName>
</protein>
<keyword evidence="2" id="KW-0433">Leucine-rich repeat</keyword>
<dbReference type="SUPFAM" id="SSF52058">
    <property type="entry name" value="L domain-like"/>
    <property type="match status" value="1"/>
</dbReference>
<dbReference type="PANTHER" id="PTHR27000">
    <property type="entry name" value="LEUCINE-RICH REPEAT RECEPTOR-LIKE PROTEIN KINASE FAMILY PROTEIN-RELATED"/>
    <property type="match status" value="1"/>
</dbReference>
<keyword evidence="14" id="KW-1185">Reference proteome</keyword>
<keyword evidence="7 10" id="KW-0472">Membrane</keyword>
<evidence type="ECO:0000256" key="11">
    <source>
        <dbReference type="SAM" id="SignalP"/>
    </source>
</evidence>
<feature type="signal peptide" evidence="11">
    <location>
        <begin position="1"/>
        <end position="23"/>
    </location>
</feature>
<evidence type="ECO:0000256" key="6">
    <source>
        <dbReference type="ARBA" id="ARBA00022989"/>
    </source>
</evidence>
<evidence type="ECO:0000313" key="14">
    <source>
        <dbReference type="Proteomes" id="UP001210211"/>
    </source>
</evidence>
<dbReference type="PANTHER" id="PTHR27000:SF799">
    <property type="entry name" value="LEUCINE-RICH REPEAT-CONTAINING N-TERMINAL PLANT-TYPE DOMAIN-CONTAINING PROTEIN"/>
    <property type="match status" value="1"/>
</dbReference>
<dbReference type="InterPro" id="IPR001611">
    <property type="entry name" value="Leu-rich_rpt"/>
</dbReference>
<keyword evidence="3 10" id="KW-0812">Transmembrane</keyword>
<feature type="transmembrane region" description="Helical" evidence="10">
    <location>
        <begin position="297"/>
        <end position="320"/>
    </location>
</feature>
<sequence>MVTHALFCLLQYILLFCTLSAKAGDVDLLISFKNSLPYPNILSNWNRTNAMCEFQGITCKSGHVSSLTIRGLPLRADFMNSVSAYILPLMNLETLTLHSTNLTGSISGPVNCTVRLKELDISSNNLKGSVSNAASLADSCPSLQSLNLSDNFIGHAFYSFSPVLPHLKMLDLSYNKIRTNKDLEWLFSKVGLLKYLDLSNNNIQDSLGSLTNLQYLIMWQNNLNGEISGLSLSDLDLSNNRLSGPIPELGSLATFSAYAFENNSGLCGLPLPPCNGGSISKGDVLQQSSTNHESSQGWWITLVLLFTFFLIIGFVIGQFIK</sequence>
<gene>
    <name evidence="13" type="ORF">LUZ61_014040</name>
</gene>
<dbReference type="Pfam" id="PF00560">
    <property type="entry name" value="LRR_1"/>
    <property type="match status" value="2"/>
</dbReference>
<keyword evidence="9" id="KW-0325">Glycoprotein</keyword>
<accession>A0AAD5Z316</accession>
<keyword evidence="4 11" id="KW-0732">Signal</keyword>
<comment type="subcellular location">
    <subcellularLocation>
        <location evidence="1">Cell membrane</location>
        <topology evidence="1">Single-pass membrane protein</topology>
    </subcellularLocation>
</comment>
<organism evidence="13 14">
    <name type="scientific">Rhynchospora tenuis</name>
    <dbReference type="NCBI Taxonomy" id="198213"/>
    <lineage>
        <taxon>Eukaryota</taxon>
        <taxon>Viridiplantae</taxon>
        <taxon>Streptophyta</taxon>
        <taxon>Embryophyta</taxon>
        <taxon>Tracheophyta</taxon>
        <taxon>Spermatophyta</taxon>
        <taxon>Magnoliopsida</taxon>
        <taxon>Liliopsida</taxon>
        <taxon>Poales</taxon>
        <taxon>Cyperaceae</taxon>
        <taxon>Cyperoideae</taxon>
        <taxon>Rhynchosporeae</taxon>
        <taxon>Rhynchospora</taxon>
    </lineage>
</organism>